<keyword evidence="11" id="KW-0966">Cell projection</keyword>
<gene>
    <name evidence="11" type="ordered locus">PB2503_07894</name>
</gene>
<dbReference type="InterPro" id="IPR010930">
    <property type="entry name" value="Flg_bb/hook_C_dom"/>
</dbReference>
<dbReference type="HOGENOM" id="CLU_013687_0_1_5"/>
<evidence type="ECO:0000259" key="9">
    <source>
        <dbReference type="Pfam" id="PF06429"/>
    </source>
</evidence>
<evidence type="ECO:0000256" key="6">
    <source>
        <dbReference type="NCBIfam" id="TIGR02488"/>
    </source>
</evidence>
<evidence type="ECO:0000256" key="4">
    <source>
        <dbReference type="ARBA" id="ARBA00023143"/>
    </source>
</evidence>
<dbReference type="PANTHER" id="PTHR30435:SF19">
    <property type="entry name" value="FLAGELLAR BASAL-BODY ROD PROTEIN FLGG"/>
    <property type="match status" value="1"/>
</dbReference>
<feature type="domain" description="Flagellar basal body rod protein N-terminal" evidence="8">
    <location>
        <begin position="1"/>
        <end position="23"/>
    </location>
</feature>
<dbReference type="NCBIfam" id="TIGR02488">
    <property type="entry name" value="flgG_G_neg"/>
    <property type="match status" value="1"/>
</dbReference>
<keyword evidence="12" id="KW-1185">Reference proteome</keyword>
<comment type="subunit">
    <text evidence="7">The basal body constitutes a major portion of the flagellar organelle and consists of four rings (L,P,S, and M) mounted on a central rod. The rod consists of about 26 subunits of FlgG in the distal portion, and FlgB, FlgC and FlgF are thought to build up the proximal portion of the rod with about 6 subunits each.</text>
</comment>
<dbReference type="Pfam" id="PF00460">
    <property type="entry name" value="Flg_bb_rod"/>
    <property type="match status" value="1"/>
</dbReference>
<dbReference type="KEGG" id="pbr:PB2503_07894"/>
<proteinExistence type="inferred from homology"/>
<dbReference type="InterPro" id="IPR037925">
    <property type="entry name" value="FlgE/F/G-like"/>
</dbReference>
<comment type="similarity">
    <text evidence="2 7">Belongs to the flagella basal body rod proteins family.</text>
</comment>
<evidence type="ECO:0000256" key="7">
    <source>
        <dbReference type="RuleBase" id="RU362116"/>
    </source>
</evidence>
<dbReference type="GO" id="GO:0009426">
    <property type="term" value="C:bacterial-type flagellum basal body, distal rod"/>
    <property type="evidence" value="ECO:0007669"/>
    <property type="project" value="UniProtKB-UniRule"/>
</dbReference>
<dbReference type="PANTHER" id="PTHR30435">
    <property type="entry name" value="FLAGELLAR PROTEIN"/>
    <property type="match status" value="1"/>
</dbReference>
<sequence>MAAQQTRVDVIANNIANMSTTAYAARSAVFADLIYRQDVNPGAISSTQGTIVPTGVQLGLGVQTQAVSMDMRQGALRQTTNDLDIAIEGNGFFEITLPNGEPAFSRDGKFEVDPDGLMVNSDGFALADGITIPREARQVTISADGEVFAFFDDAVEGQSIGTITLTSFVNPKGLEAMGGNLYRETTASGTPINGQPGQDGLGLLRQGYLEESGVDVVSEIADLIEAQRGYELNSKVLTAADEMYASATRIR</sequence>
<evidence type="ECO:0000256" key="1">
    <source>
        <dbReference type="ARBA" id="ARBA00004117"/>
    </source>
</evidence>
<dbReference type="EMBL" id="CP002156">
    <property type="protein sequence ID" value="ADM09634.1"/>
    <property type="molecule type" value="Genomic_DNA"/>
</dbReference>
<reference evidence="11 12" key="2">
    <citation type="journal article" date="2011" name="J. Bacteriol.">
        <title>Complete genome sequence of strain HTCC2503T of Parvularcula bermudensis, the type species of the order "Parvularculales" in the class Alphaproteobacteria.</title>
        <authorList>
            <person name="Oh H.M."/>
            <person name="Kang I."/>
            <person name="Vergin K.L."/>
            <person name="Kang D."/>
            <person name="Rhee K.H."/>
            <person name="Giovannoni S.J."/>
            <person name="Cho J.C."/>
        </authorList>
    </citation>
    <scope>NUCLEOTIDE SEQUENCE [LARGE SCALE GENOMIC DNA]</scope>
    <source>
        <strain evidence="12">ATCC BAA-594 / HTCC2503 / KCTC 12087</strain>
    </source>
</reference>
<comment type="subcellular location">
    <subcellularLocation>
        <location evidence="1 7">Bacterial flagellum basal body</location>
    </subcellularLocation>
</comment>
<dbReference type="Proteomes" id="UP000001302">
    <property type="component" value="Chromosome"/>
</dbReference>
<dbReference type="Pfam" id="PF22692">
    <property type="entry name" value="LlgE_F_G_D1"/>
    <property type="match status" value="1"/>
</dbReference>
<dbReference type="InterPro" id="IPR012834">
    <property type="entry name" value="FlgG_G_neg"/>
</dbReference>
<dbReference type="InterPro" id="IPR053967">
    <property type="entry name" value="LlgE_F_G-like_D1"/>
</dbReference>
<reference evidence="12" key="1">
    <citation type="submission" date="2010-08" db="EMBL/GenBank/DDBJ databases">
        <title>Genome sequence of Parvularcula bermudensis HTCC2503.</title>
        <authorList>
            <person name="Kang D.-M."/>
            <person name="Oh H.-M."/>
            <person name="Cho J.-C."/>
        </authorList>
    </citation>
    <scope>NUCLEOTIDE SEQUENCE [LARGE SCALE GENOMIC DNA]</scope>
    <source>
        <strain evidence="12">ATCC BAA-594 / HTCC2503 / KCTC 12087</strain>
    </source>
</reference>
<dbReference type="NCBIfam" id="TIGR03506">
    <property type="entry name" value="FlgEFG_subfam"/>
    <property type="match status" value="2"/>
</dbReference>
<keyword evidence="4 7" id="KW-0975">Bacterial flagellum</keyword>
<dbReference type="SUPFAM" id="SSF117143">
    <property type="entry name" value="Flagellar hook protein flgE"/>
    <property type="match status" value="1"/>
</dbReference>
<dbReference type="InterPro" id="IPR020013">
    <property type="entry name" value="Flagellar_FlgE/F/G"/>
</dbReference>
<evidence type="ECO:0000313" key="12">
    <source>
        <dbReference type="Proteomes" id="UP000001302"/>
    </source>
</evidence>
<name>E0TH50_PARBH</name>
<organism evidence="11 12">
    <name type="scientific">Parvularcula bermudensis (strain ATCC BAA-594 / HTCC2503 / KCTC 12087)</name>
    <dbReference type="NCBI Taxonomy" id="314260"/>
    <lineage>
        <taxon>Bacteria</taxon>
        <taxon>Pseudomonadati</taxon>
        <taxon>Pseudomonadota</taxon>
        <taxon>Alphaproteobacteria</taxon>
        <taxon>Parvularculales</taxon>
        <taxon>Parvularculaceae</taxon>
        <taxon>Parvularcula</taxon>
    </lineage>
</organism>
<accession>E0TH50</accession>
<evidence type="ECO:0000259" key="10">
    <source>
        <dbReference type="Pfam" id="PF22692"/>
    </source>
</evidence>
<keyword evidence="11" id="KW-0282">Flagellum</keyword>
<dbReference type="AlphaFoldDB" id="E0TH50"/>
<evidence type="ECO:0000313" key="11">
    <source>
        <dbReference type="EMBL" id="ADM09634.1"/>
    </source>
</evidence>
<evidence type="ECO:0000256" key="2">
    <source>
        <dbReference type="ARBA" id="ARBA00009677"/>
    </source>
</evidence>
<dbReference type="InterPro" id="IPR001444">
    <property type="entry name" value="Flag_bb_rod_N"/>
</dbReference>
<dbReference type="STRING" id="314260.PB2503_07894"/>
<feature type="domain" description="Flagellar hook protein FlgE/F/G-like D1" evidence="10">
    <location>
        <begin position="86"/>
        <end position="149"/>
    </location>
</feature>
<dbReference type="GO" id="GO:0071978">
    <property type="term" value="P:bacterial-type flagellum-dependent swarming motility"/>
    <property type="evidence" value="ECO:0007669"/>
    <property type="project" value="TreeGrafter"/>
</dbReference>
<evidence type="ECO:0000259" key="8">
    <source>
        <dbReference type="Pfam" id="PF00460"/>
    </source>
</evidence>
<feature type="domain" description="Flagellar basal-body/hook protein C-terminal" evidence="9">
    <location>
        <begin position="205"/>
        <end position="249"/>
    </location>
</feature>
<dbReference type="eggNOG" id="COG4786">
    <property type="taxonomic scope" value="Bacteria"/>
</dbReference>
<protein>
    <recommendedName>
        <fullName evidence="3 6">Flagellar basal-body rod protein FlgG</fullName>
    </recommendedName>
    <alternativeName>
        <fullName evidence="5 7">Distal rod protein</fullName>
    </alternativeName>
</protein>
<evidence type="ECO:0000256" key="5">
    <source>
        <dbReference type="ARBA" id="ARBA00032912"/>
    </source>
</evidence>
<keyword evidence="11" id="KW-0969">Cilium</keyword>
<dbReference type="Pfam" id="PF06429">
    <property type="entry name" value="Flg_bbr_C"/>
    <property type="match status" value="1"/>
</dbReference>
<evidence type="ECO:0000256" key="3">
    <source>
        <dbReference type="ARBA" id="ARBA00017948"/>
    </source>
</evidence>